<comment type="catalytic activity">
    <reaction evidence="4 6">
        <text>L-kynurenine + H2O = anthranilate + L-alanine + H(+)</text>
        <dbReference type="Rhea" id="RHEA:16813"/>
        <dbReference type="ChEBI" id="CHEBI:15377"/>
        <dbReference type="ChEBI" id="CHEBI:15378"/>
        <dbReference type="ChEBI" id="CHEBI:16567"/>
        <dbReference type="ChEBI" id="CHEBI:57959"/>
        <dbReference type="ChEBI" id="CHEBI:57972"/>
        <dbReference type="EC" id="3.7.1.3"/>
    </reaction>
</comment>
<feature type="binding site" evidence="4">
    <location>
        <position position="209"/>
    </location>
    <ligand>
        <name>pyridoxal 5'-phosphate</name>
        <dbReference type="ChEBI" id="CHEBI:597326"/>
    </ligand>
</feature>
<dbReference type="Gene3D" id="3.40.640.10">
    <property type="entry name" value="Type I PLP-dependent aspartate aminotransferase-like (Major domain)"/>
    <property type="match status" value="1"/>
</dbReference>
<keyword evidence="9" id="KW-1185">Reference proteome</keyword>
<dbReference type="PANTHER" id="PTHR14084:SF0">
    <property type="entry name" value="KYNURENINASE"/>
    <property type="match status" value="1"/>
</dbReference>
<feature type="binding site" evidence="4">
    <location>
        <position position="101"/>
    </location>
    <ligand>
        <name>pyridoxal 5'-phosphate</name>
        <dbReference type="ChEBI" id="CHEBI:597326"/>
    </ligand>
</feature>
<evidence type="ECO:0000256" key="1">
    <source>
        <dbReference type="ARBA" id="ARBA00022642"/>
    </source>
</evidence>
<name>A0ABQ5TEF8_9BACI</name>
<comment type="similarity">
    <text evidence="4 6">Belongs to the kynureninase family.</text>
</comment>
<comment type="similarity">
    <text evidence="7">Belongs to the DegT/DnrJ/EryC1 family.</text>
</comment>
<keyword evidence="3 4" id="KW-0663">Pyridoxal phosphate</keyword>
<accession>A0ABQ5TEF8</accession>
<feature type="binding site" evidence="4">
    <location>
        <position position="291"/>
    </location>
    <ligand>
        <name>pyridoxal 5'-phosphate</name>
        <dbReference type="ChEBI" id="CHEBI:597326"/>
    </ligand>
</feature>
<dbReference type="Pfam" id="PF01041">
    <property type="entry name" value="DegT_DnrJ_EryC1"/>
    <property type="match status" value="1"/>
</dbReference>
<dbReference type="InterPro" id="IPR000653">
    <property type="entry name" value="DegT/StrS_aminotransferase"/>
</dbReference>
<feature type="binding site" evidence="4">
    <location>
        <begin position="129"/>
        <end position="132"/>
    </location>
    <ligand>
        <name>pyridoxal 5'-phosphate</name>
        <dbReference type="ChEBI" id="CHEBI:597326"/>
    </ligand>
</feature>
<evidence type="ECO:0000256" key="6">
    <source>
        <dbReference type="PIRNR" id="PIRNR038800"/>
    </source>
</evidence>
<evidence type="ECO:0000256" key="5">
    <source>
        <dbReference type="NCBIfam" id="TIGR01814"/>
    </source>
</evidence>
<evidence type="ECO:0000313" key="8">
    <source>
        <dbReference type="EMBL" id="GLO65214.1"/>
    </source>
</evidence>
<proteinExistence type="inferred from homology"/>
<evidence type="ECO:0000256" key="4">
    <source>
        <dbReference type="HAMAP-Rule" id="MF_01970"/>
    </source>
</evidence>
<dbReference type="InterPro" id="IPR015424">
    <property type="entry name" value="PyrdxlP-dep_Trfase"/>
</dbReference>
<dbReference type="RefSeq" id="WP_069686358.1">
    <property type="nucleotide sequence ID" value="NZ_BSKO01000001.1"/>
</dbReference>
<evidence type="ECO:0000256" key="7">
    <source>
        <dbReference type="RuleBase" id="RU004508"/>
    </source>
</evidence>
<dbReference type="EC" id="3.7.1.3" evidence="4 5"/>
<dbReference type="Gene3D" id="3.90.1150.10">
    <property type="entry name" value="Aspartate Aminotransferase, domain 1"/>
    <property type="match status" value="1"/>
</dbReference>
<dbReference type="InterPro" id="IPR015422">
    <property type="entry name" value="PyrdxlP-dep_Trfase_small"/>
</dbReference>
<comment type="caution">
    <text evidence="8">The sequence shown here is derived from an EMBL/GenBank/DDBJ whole genome shotgun (WGS) entry which is preliminary data.</text>
</comment>
<comment type="caution">
    <text evidence="4">Lacks conserved residue(s) required for the propagation of feature annotation.</text>
</comment>
<feature type="binding site" evidence="4">
    <location>
        <position position="263"/>
    </location>
    <ligand>
        <name>pyridoxal 5'-phosphate</name>
        <dbReference type="ChEBI" id="CHEBI:597326"/>
    </ligand>
</feature>
<protein>
    <recommendedName>
        <fullName evidence="4 5">Kynureninase</fullName>
        <ecNumber evidence="4 5">3.7.1.3</ecNumber>
    </recommendedName>
    <alternativeName>
        <fullName evidence="4">L-kynurenine hydrolase</fullName>
    </alternativeName>
</protein>
<dbReference type="Proteomes" id="UP001275436">
    <property type="component" value="Unassembled WGS sequence"/>
</dbReference>
<keyword evidence="2 4" id="KW-0378">Hydrolase</keyword>
<comment type="cofactor">
    <cofactor evidence="4 6">
        <name>pyridoxal 5'-phosphate</name>
        <dbReference type="ChEBI" id="CHEBI:597326"/>
    </cofactor>
</comment>
<sequence>MVKKYTRSYAQEMDEQDELKQFRSEFYLKNESIYMDGNSLGLMSKRAENALHNIIDSWKKYGIDGWMEGDHPWYYLSERLGEKMSVLVGGKKDEVIATGSTTVNLHQLVSTFFQPEGKRTKILADALTFPSDIYALKAQLQLKGYDESHLVQVQSEDGNLLNEEHIIEAMTDDIALIVLPSVLYRSGQILDMERLTREAHKRNIKIGFDLCHSIGSIPHDLHKWGVDFAFWCTYKHLNGGPGSVAGLFLHEKHFGVAPGLAGWFSSAKDKQFDMEHTLTPANNAGAFQIGTPHLFSVAPLIGSLDLFHEAGIEKVRRKSLALTDYLMELIKYELDGHGVVICNPENHIQRGGHIYVEHPEAARICKALKMKKVIPDFRTPSGIRLAPVALYNTFEDVYDCVQIFKTIMEDELYKQFENVREVVS</sequence>
<dbReference type="HAMAP" id="MF_01970">
    <property type="entry name" value="Kynureninase"/>
    <property type="match status" value="1"/>
</dbReference>
<comment type="function">
    <text evidence="4 6">Catalyzes the cleavage of L-kynurenine (L-Kyn) and L-3-hydroxykynurenine (L-3OHKyn) into anthranilic acid (AA) and 3-hydroxyanthranilic acid (3-OHAA), respectively.</text>
</comment>
<dbReference type="InterPro" id="IPR015421">
    <property type="entry name" value="PyrdxlP-dep_Trfase_major"/>
</dbReference>
<dbReference type="SUPFAM" id="SSF53383">
    <property type="entry name" value="PLP-dependent transferases"/>
    <property type="match status" value="1"/>
</dbReference>
<dbReference type="InterPro" id="IPR010111">
    <property type="entry name" value="Kynureninase"/>
</dbReference>
<comment type="pathway">
    <text evidence="4 6">Amino-acid degradation; L-kynurenine degradation; L-alanine and anthranilate from L-kynurenine: step 1/1.</text>
</comment>
<gene>
    <name evidence="4 8" type="primary">kynU</name>
    <name evidence="8" type="ORF">MACH08_09980</name>
</gene>
<dbReference type="Pfam" id="PF22580">
    <property type="entry name" value="KYNU_C"/>
    <property type="match status" value="1"/>
</dbReference>
<comment type="pathway">
    <text evidence="4 6">Cofactor biosynthesis; NAD(+) biosynthesis; quinolinate from L-kynurenine: step 2/3.</text>
</comment>
<dbReference type="PANTHER" id="PTHR14084">
    <property type="entry name" value="KYNURENINASE"/>
    <property type="match status" value="1"/>
</dbReference>
<evidence type="ECO:0000313" key="9">
    <source>
        <dbReference type="Proteomes" id="UP001275436"/>
    </source>
</evidence>
<feature type="binding site" evidence="4">
    <location>
        <position position="102"/>
    </location>
    <ligand>
        <name>pyridoxal 5'-phosphate</name>
        <dbReference type="ChEBI" id="CHEBI:597326"/>
    </ligand>
</feature>
<dbReference type="EMBL" id="BSKO01000001">
    <property type="protein sequence ID" value="GLO65214.1"/>
    <property type="molecule type" value="Genomic_DNA"/>
</dbReference>
<feature type="binding site" evidence="4">
    <location>
        <position position="234"/>
    </location>
    <ligand>
        <name>pyridoxal 5'-phosphate</name>
        <dbReference type="ChEBI" id="CHEBI:597326"/>
    </ligand>
</feature>
<comment type="subunit">
    <text evidence="4 6">Homodimer.</text>
</comment>
<reference evidence="8 9" key="1">
    <citation type="submission" date="2023-02" db="EMBL/GenBank/DDBJ databases">
        <title>Oceanobacillus kimchii IFOP_LL358 isolated form Alexandrium catenella lab strain.</title>
        <authorList>
            <person name="Gajardo G."/>
            <person name="Ueki S."/>
            <person name="Maruyama F."/>
        </authorList>
    </citation>
    <scope>NUCLEOTIDE SEQUENCE [LARGE SCALE GENOMIC DNA]</scope>
    <source>
        <strain evidence="8 9">IFOP_LL358</strain>
    </source>
</reference>
<evidence type="ECO:0000256" key="2">
    <source>
        <dbReference type="ARBA" id="ARBA00022801"/>
    </source>
</evidence>
<dbReference type="NCBIfam" id="TIGR01814">
    <property type="entry name" value="kynureninase"/>
    <property type="match status" value="1"/>
</dbReference>
<feature type="modified residue" description="N6-(pyridoxal phosphate)lysine" evidence="4">
    <location>
        <position position="235"/>
    </location>
</feature>
<dbReference type="PIRSF" id="PIRSF038800">
    <property type="entry name" value="KYNU"/>
    <property type="match status" value="1"/>
</dbReference>
<keyword evidence="1 4" id="KW-0662">Pyridine nucleotide biosynthesis</keyword>
<organism evidence="8 9">
    <name type="scientific">Oceanobacillus kimchii</name>
    <dbReference type="NCBI Taxonomy" id="746691"/>
    <lineage>
        <taxon>Bacteria</taxon>
        <taxon>Bacillati</taxon>
        <taxon>Bacillota</taxon>
        <taxon>Bacilli</taxon>
        <taxon>Bacillales</taxon>
        <taxon>Bacillaceae</taxon>
        <taxon>Oceanobacillus</taxon>
    </lineage>
</organism>
<evidence type="ECO:0000256" key="3">
    <source>
        <dbReference type="ARBA" id="ARBA00022898"/>
    </source>
</evidence>
<feature type="binding site" evidence="4">
    <location>
        <position position="212"/>
    </location>
    <ligand>
        <name>pyridoxal 5'-phosphate</name>
        <dbReference type="ChEBI" id="CHEBI:597326"/>
    </ligand>
</feature>
<comment type="catalytic activity">
    <reaction evidence="6">
        <text>3-hydroxy-L-kynurenine + H2O = 3-hydroxyanthranilate + L-alanine + H(+)</text>
        <dbReference type="Rhea" id="RHEA:25143"/>
        <dbReference type="ChEBI" id="CHEBI:15377"/>
        <dbReference type="ChEBI" id="CHEBI:15378"/>
        <dbReference type="ChEBI" id="CHEBI:36559"/>
        <dbReference type="ChEBI" id="CHEBI:57972"/>
        <dbReference type="ChEBI" id="CHEBI:58125"/>
        <dbReference type="EC" id="3.7.1.3"/>
    </reaction>
</comment>